<gene>
    <name evidence="1" type="ORF">PLOB_00049514</name>
</gene>
<organism evidence="1 2">
    <name type="scientific">Porites lobata</name>
    <dbReference type="NCBI Taxonomy" id="104759"/>
    <lineage>
        <taxon>Eukaryota</taxon>
        <taxon>Metazoa</taxon>
        <taxon>Cnidaria</taxon>
        <taxon>Anthozoa</taxon>
        <taxon>Hexacorallia</taxon>
        <taxon>Scleractinia</taxon>
        <taxon>Fungiina</taxon>
        <taxon>Poritidae</taxon>
        <taxon>Porites</taxon>
    </lineage>
</organism>
<comment type="caution">
    <text evidence="1">The sequence shown here is derived from an EMBL/GenBank/DDBJ whole genome shotgun (WGS) entry which is preliminary data.</text>
</comment>
<keyword evidence="2" id="KW-1185">Reference proteome</keyword>
<evidence type="ECO:0000313" key="2">
    <source>
        <dbReference type="Proteomes" id="UP001159405"/>
    </source>
</evidence>
<dbReference type="EMBL" id="CALNXK010000096">
    <property type="protein sequence ID" value="CAH3153301.1"/>
    <property type="molecule type" value="Genomic_DNA"/>
</dbReference>
<protein>
    <submittedName>
        <fullName evidence="1">Uncharacterized protein</fullName>
    </submittedName>
</protein>
<sequence>MTNWDEMQEHFLEEEFVLRDSTLHDQQVSHIENAGSEYLRSILSYEIKYLMKYFSDNRIFPLHELNQEIDNFDYGYSELKDKPAPIKEADLEFKSSSNLECKSDVVSCSHASSFSRWQKIMGICLAHKVTFSSIINLKRLIKEHLTLFKSVYPDARILPKQHYLVHLPTQIMMFGLLIQS</sequence>
<evidence type="ECO:0000313" key="1">
    <source>
        <dbReference type="EMBL" id="CAH3153301.1"/>
    </source>
</evidence>
<name>A0ABN8PY80_9CNID</name>
<dbReference type="Proteomes" id="UP001159405">
    <property type="component" value="Unassembled WGS sequence"/>
</dbReference>
<accession>A0ABN8PY80</accession>
<proteinExistence type="predicted"/>
<reference evidence="1 2" key="1">
    <citation type="submission" date="2022-05" db="EMBL/GenBank/DDBJ databases">
        <authorList>
            <consortium name="Genoscope - CEA"/>
            <person name="William W."/>
        </authorList>
    </citation>
    <scope>NUCLEOTIDE SEQUENCE [LARGE SCALE GENOMIC DNA]</scope>
</reference>